<dbReference type="Pfam" id="PF00004">
    <property type="entry name" value="AAA"/>
    <property type="match status" value="1"/>
</dbReference>
<evidence type="ECO:0000259" key="1">
    <source>
        <dbReference type="Pfam" id="PF00004"/>
    </source>
</evidence>
<sequence length="378" mass="43307">MDTKTMTFSPSKTDLSVIPCPFIPLSEVFSHNHSKESINPRLLYVALFDTLPCWIYQKSINIKKAQQWFAIHYADDIRDTYFNKRCFKLNALAEYDDFIYVMHDGLVVYFDTGCQSIEILFDNSVQSKADRLHRELHRFRKRNNNRKLISLVVLDKDGFDTVDQSIATPKLSINDNYNDDFALIHQTILKRLSKKNDKGVVLLHGKPGTGKTSYIRYLITKVNKKVFFLPPHMAASITNPDLISLLLEHPNSIFVIEDAENIIMDRRQKGGSAVSSLLNLSDGLLSDCLNIQIICSFNTDLSKVDNALMRKGRLIASYEFQELEMEKASRLSEKLGFLREIARPMTLTDIYNQQEQDFPVTTKRDGIGFLVNQHAVAK</sequence>
<dbReference type="PANTHER" id="PTHR23070">
    <property type="entry name" value="BCS1 AAA-TYPE ATPASE"/>
    <property type="match status" value="1"/>
</dbReference>
<dbReference type="InterPro" id="IPR050747">
    <property type="entry name" value="Mitochondrial_chaperone_BCS1"/>
</dbReference>
<dbReference type="RefSeq" id="WP_188752958.1">
    <property type="nucleotide sequence ID" value="NZ_BMIK01000016.1"/>
</dbReference>
<organism evidence="2 3">
    <name type="scientific">Parapedobacter defluvii</name>
    <dbReference type="NCBI Taxonomy" id="2045106"/>
    <lineage>
        <taxon>Bacteria</taxon>
        <taxon>Pseudomonadati</taxon>
        <taxon>Bacteroidota</taxon>
        <taxon>Sphingobacteriia</taxon>
        <taxon>Sphingobacteriales</taxon>
        <taxon>Sphingobacteriaceae</taxon>
        <taxon>Parapedobacter</taxon>
    </lineage>
</organism>
<evidence type="ECO:0000313" key="2">
    <source>
        <dbReference type="EMBL" id="GGC41537.1"/>
    </source>
</evidence>
<reference evidence="3" key="1">
    <citation type="journal article" date="2019" name="Int. J. Syst. Evol. Microbiol.">
        <title>The Global Catalogue of Microorganisms (GCM) 10K type strain sequencing project: providing services to taxonomists for standard genome sequencing and annotation.</title>
        <authorList>
            <consortium name="The Broad Institute Genomics Platform"/>
            <consortium name="The Broad Institute Genome Sequencing Center for Infectious Disease"/>
            <person name="Wu L."/>
            <person name="Ma J."/>
        </authorList>
    </citation>
    <scope>NUCLEOTIDE SEQUENCE [LARGE SCALE GENOMIC DNA]</scope>
    <source>
        <strain evidence="3">CGMCC 1.15342</strain>
    </source>
</reference>
<protein>
    <recommendedName>
        <fullName evidence="1">ATPase AAA-type core domain-containing protein</fullName>
    </recommendedName>
</protein>
<dbReference type="Gene3D" id="3.40.50.300">
    <property type="entry name" value="P-loop containing nucleotide triphosphate hydrolases"/>
    <property type="match status" value="1"/>
</dbReference>
<gene>
    <name evidence="2" type="ORF">GCM10011386_37080</name>
</gene>
<feature type="domain" description="ATPase AAA-type core" evidence="1">
    <location>
        <begin position="201"/>
        <end position="319"/>
    </location>
</feature>
<name>A0ABQ1MJF7_9SPHI</name>
<dbReference type="InterPro" id="IPR003959">
    <property type="entry name" value="ATPase_AAA_core"/>
</dbReference>
<evidence type="ECO:0000313" key="3">
    <source>
        <dbReference type="Proteomes" id="UP000597338"/>
    </source>
</evidence>
<dbReference type="EMBL" id="BMIK01000016">
    <property type="protein sequence ID" value="GGC41537.1"/>
    <property type="molecule type" value="Genomic_DNA"/>
</dbReference>
<dbReference type="InterPro" id="IPR027417">
    <property type="entry name" value="P-loop_NTPase"/>
</dbReference>
<proteinExistence type="predicted"/>
<comment type="caution">
    <text evidence="2">The sequence shown here is derived from an EMBL/GenBank/DDBJ whole genome shotgun (WGS) entry which is preliminary data.</text>
</comment>
<accession>A0ABQ1MJF7</accession>
<dbReference type="SUPFAM" id="SSF52540">
    <property type="entry name" value="P-loop containing nucleoside triphosphate hydrolases"/>
    <property type="match status" value="1"/>
</dbReference>
<keyword evidence="3" id="KW-1185">Reference proteome</keyword>
<dbReference type="Proteomes" id="UP000597338">
    <property type="component" value="Unassembled WGS sequence"/>
</dbReference>